<dbReference type="RefSeq" id="WP_379874497.1">
    <property type="nucleotide sequence ID" value="NZ_JBHUIP010000001.1"/>
</dbReference>
<feature type="region of interest" description="Disordered" evidence="1">
    <location>
        <begin position="1"/>
        <end position="22"/>
    </location>
</feature>
<gene>
    <name evidence="2" type="primary">hemP</name>
    <name evidence="2" type="ORF">ACFSM5_01585</name>
</gene>
<evidence type="ECO:0000256" key="1">
    <source>
        <dbReference type="SAM" id="MobiDB-lite"/>
    </source>
</evidence>
<dbReference type="Pfam" id="PF10636">
    <property type="entry name" value="hemP"/>
    <property type="match status" value="1"/>
</dbReference>
<protein>
    <submittedName>
        <fullName evidence="2">Hemin uptake protein HemP</fullName>
    </submittedName>
</protein>
<reference evidence="3" key="1">
    <citation type="journal article" date="2019" name="Int. J. Syst. Evol. Microbiol.">
        <title>The Global Catalogue of Microorganisms (GCM) 10K type strain sequencing project: providing services to taxonomists for standard genome sequencing and annotation.</title>
        <authorList>
            <consortium name="The Broad Institute Genomics Platform"/>
            <consortium name="The Broad Institute Genome Sequencing Center for Infectious Disease"/>
            <person name="Wu L."/>
            <person name="Ma J."/>
        </authorList>
    </citation>
    <scope>NUCLEOTIDE SEQUENCE [LARGE SCALE GENOMIC DNA]</scope>
    <source>
        <strain evidence="3">CGMCC 1.19062</strain>
    </source>
</reference>
<name>A0ABW5DKU5_9PROT</name>
<proteinExistence type="predicted"/>
<dbReference type="EMBL" id="JBHUIP010000001">
    <property type="protein sequence ID" value="MFD2261559.1"/>
    <property type="molecule type" value="Genomic_DNA"/>
</dbReference>
<organism evidence="2 3">
    <name type="scientific">Lacibacterium aquatile</name>
    <dbReference type="NCBI Taxonomy" id="1168082"/>
    <lineage>
        <taxon>Bacteria</taxon>
        <taxon>Pseudomonadati</taxon>
        <taxon>Pseudomonadota</taxon>
        <taxon>Alphaproteobacteria</taxon>
        <taxon>Rhodospirillales</taxon>
        <taxon>Rhodospirillaceae</taxon>
    </lineage>
</organism>
<dbReference type="Gene3D" id="2.10.70.10">
    <property type="entry name" value="Complement Module, domain 1"/>
    <property type="match status" value="1"/>
</dbReference>
<dbReference type="Proteomes" id="UP001597295">
    <property type="component" value="Unassembled WGS sequence"/>
</dbReference>
<accession>A0ABW5DKU5</accession>
<keyword evidence="3" id="KW-1185">Reference proteome</keyword>
<sequence length="58" mass="6520">MNDPAEHQPPLPASPAGSDAPVWRSKELLKGSREILISHDDETYRLRLTRNGKLILTK</sequence>
<comment type="caution">
    <text evidence="2">The sequence shown here is derived from an EMBL/GenBank/DDBJ whole genome shotgun (WGS) entry which is preliminary data.</text>
</comment>
<evidence type="ECO:0000313" key="2">
    <source>
        <dbReference type="EMBL" id="MFD2261559.1"/>
    </source>
</evidence>
<evidence type="ECO:0000313" key="3">
    <source>
        <dbReference type="Proteomes" id="UP001597295"/>
    </source>
</evidence>
<dbReference type="InterPro" id="IPR019600">
    <property type="entry name" value="Hemin_uptake_protein_HemP"/>
</dbReference>